<name>A0A369AH20_9FIRM</name>
<dbReference type="PANTHER" id="PTHR33055:SF13">
    <property type="entry name" value="TRANSPOSASE"/>
    <property type="match status" value="1"/>
</dbReference>
<protein>
    <submittedName>
        <fullName evidence="3">Transposase</fullName>
    </submittedName>
</protein>
<dbReference type="Proteomes" id="UP000253034">
    <property type="component" value="Unassembled WGS sequence"/>
</dbReference>
<gene>
    <name evidence="3" type="ORF">DFR58_1415</name>
</gene>
<dbReference type="PANTHER" id="PTHR33055">
    <property type="entry name" value="TRANSPOSASE FOR INSERTION SEQUENCE ELEMENT IS1111A"/>
    <property type="match status" value="1"/>
</dbReference>
<evidence type="ECO:0000313" key="4">
    <source>
        <dbReference type="Proteomes" id="UP000253034"/>
    </source>
</evidence>
<dbReference type="GO" id="GO:0006313">
    <property type="term" value="P:DNA transposition"/>
    <property type="evidence" value="ECO:0007669"/>
    <property type="project" value="InterPro"/>
</dbReference>
<evidence type="ECO:0000313" key="3">
    <source>
        <dbReference type="EMBL" id="RCX08662.1"/>
    </source>
</evidence>
<feature type="domain" description="Transposase IS110-like N-terminal" evidence="1">
    <location>
        <begin position="7"/>
        <end position="165"/>
    </location>
</feature>
<comment type="caution">
    <text evidence="3">The sequence shown here is derived from an EMBL/GenBank/DDBJ whole genome shotgun (WGS) entry which is preliminary data.</text>
</comment>
<dbReference type="GO" id="GO:0003677">
    <property type="term" value="F:DNA binding"/>
    <property type="evidence" value="ECO:0007669"/>
    <property type="project" value="InterPro"/>
</dbReference>
<accession>A0A369AH20</accession>
<dbReference type="InterPro" id="IPR002525">
    <property type="entry name" value="Transp_IS110-like_N"/>
</dbReference>
<dbReference type="Pfam" id="PF02371">
    <property type="entry name" value="Transposase_20"/>
    <property type="match status" value="1"/>
</dbReference>
<sequence length="410" mass="46760">MSNSLLVGIDVSLNDNKVRILHPDGTSLSKFVVHNSVPGAKTLSQRVAGIAEKNSFDSIVIGLESTSVYGDPLVYFLKQDASVNKFNTKIHVLNPTQVNKFKMMYPDLPKTDDIDAWVIAEHLRFGRINKEVYMDDRYKALQKLTRARFHTVQNLAREKNWFLNNLFLKFSSLCQEKIFSNRYGATSSSIIEEFLSVDEISYMPIEELIEFINKKGKGRFKNPEEIAAAVQKAARSSYRLPKTVTDSVNQVLAVSMAAMKAYKEQLKIFDKAIEEQIKLIPNPLTSIKGIGPVYSAGIIAEIGDIHRFKDQAALAKFAGIAWTKHQSGNFTAAHTQLIKFGNRYLRYYFMEATNKVRLHDHELKRFYDLKYSQTPKTPHKRALALTARKFVRLVYALLRDNRLYTPPKGR</sequence>
<dbReference type="RefSeq" id="WP_114300130.1">
    <property type="nucleotide sequence ID" value="NZ_QPJT01000041.1"/>
</dbReference>
<feature type="domain" description="Transposase IS116/IS110/IS902 C-terminal" evidence="2">
    <location>
        <begin position="284"/>
        <end position="367"/>
    </location>
</feature>
<dbReference type="Pfam" id="PF01548">
    <property type="entry name" value="DEDD_Tnp_IS110"/>
    <property type="match status" value="1"/>
</dbReference>
<evidence type="ECO:0000259" key="2">
    <source>
        <dbReference type="Pfam" id="PF02371"/>
    </source>
</evidence>
<dbReference type="InterPro" id="IPR003346">
    <property type="entry name" value="Transposase_20"/>
</dbReference>
<dbReference type="GO" id="GO:0004803">
    <property type="term" value="F:transposase activity"/>
    <property type="evidence" value="ECO:0007669"/>
    <property type="project" value="InterPro"/>
</dbReference>
<dbReference type="AlphaFoldDB" id="A0A369AH20"/>
<proteinExistence type="predicted"/>
<dbReference type="InterPro" id="IPR047650">
    <property type="entry name" value="Transpos_IS110"/>
</dbReference>
<evidence type="ECO:0000259" key="1">
    <source>
        <dbReference type="Pfam" id="PF01548"/>
    </source>
</evidence>
<dbReference type="OrthoDB" id="9811278at2"/>
<keyword evidence="4" id="KW-1185">Reference proteome</keyword>
<dbReference type="NCBIfam" id="NF033542">
    <property type="entry name" value="transpos_IS110"/>
    <property type="match status" value="1"/>
</dbReference>
<reference evidence="3 4" key="1">
    <citation type="submission" date="2018-07" db="EMBL/GenBank/DDBJ databases">
        <title>Genomic Encyclopedia of Type Strains, Phase IV (KMG-IV): sequencing the most valuable type-strain genomes for metagenomic binning, comparative biology and taxonomic classification.</title>
        <authorList>
            <person name="Goeker M."/>
        </authorList>
    </citation>
    <scope>NUCLEOTIDE SEQUENCE [LARGE SCALE GENOMIC DNA]</scope>
    <source>
        <strain evidence="3 4">DSM 27016</strain>
    </source>
</reference>
<organism evidence="3 4">
    <name type="scientific">Anaerobacterium chartisolvens</name>
    <dbReference type="NCBI Taxonomy" id="1297424"/>
    <lineage>
        <taxon>Bacteria</taxon>
        <taxon>Bacillati</taxon>
        <taxon>Bacillota</taxon>
        <taxon>Clostridia</taxon>
        <taxon>Eubacteriales</taxon>
        <taxon>Oscillospiraceae</taxon>
        <taxon>Anaerobacterium</taxon>
    </lineage>
</organism>
<dbReference type="EMBL" id="QPJT01000041">
    <property type="protein sequence ID" value="RCX08662.1"/>
    <property type="molecule type" value="Genomic_DNA"/>
</dbReference>